<comment type="caution">
    <text evidence="7">The sequence shown here is derived from an EMBL/GenBank/DDBJ whole genome shotgun (WGS) entry which is preliminary data.</text>
</comment>
<evidence type="ECO:0000256" key="1">
    <source>
        <dbReference type="ARBA" id="ARBA00004370"/>
    </source>
</evidence>
<reference evidence="7 8" key="1">
    <citation type="journal article" date="2019" name="Plant Biotechnol. J.">
        <title>The red bayberry genome and genetic basis of sex determination.</title>
        <authorList>
            <person name="Jia H.M."/>
            <person name="Jia H.J."/>
            <person name="Cai Q.L."/>
            <person name="Wang Y."/>
            <person name="Zhao H.B."/>
            <person name="Yang W.F."/>
            <person name="Wang G.Y."/>
            <person name="Li Y.H."/>
            <person name="Zhan D.L."/>
            <person name="Shen Y.T."/>
            <person name="Niu Q.F."/>
            <person name="Chang L."/>
            <person name="Qiu J."/>
            <person name="Zhao L."/>
            <person name="Xie H.B."/>
            <person name="Fu W.Y."/>
            <person name="Jin J."/>
            <person name="Li X.W."/>
            <person name="Jiao Y."/>
            <person name="Zhou C.C."/>
            <person name="Tu T."/>
            <person name="Chai C.Y."/>
            <person name="Gao J.L."/>
            <person name="Fan L.J."/>
            <person name="van de Weg E."/>
            <person name="Wang J.Y."/>
            <person name="Gao Z.S."/>
        </authorList>
    </citation>
    <scope>NUCLEOTIDE SEQUENCE [LARGE SCALE GENOMIC DNA]</scope>
    <source>
        <tissue evidence="7">Leaves</tissue>
    </source>
</reference>
<dbReference type="GO" id="GO:0022857">
    <property type="term" value="F:transmembrane transporter activity"/>
    <property type="evidence" value="ECO:0007669"/>
    <property type="project" value="InterPro"/>
</dbReference>
<dbReference type="InterPro" id="IPR005828">
    <property type="entry name" value="MFS_sugar_transport-like"/>
</dbReference>
<evidence type="ECO:0000256" key="5">
    <source>
        <dbReference type="ARBA" id="ARBA00023136"/>
    </source>
</evidence>
<keyword evidence="4 6" id="KW-1133">Transmembrane helix</keyword>
<gene>
    <name evidence="7" type="ORF">CJ030_MR7G011561</name>
</gene>
<dbReference type="PANTHER" id="PTHR48020:SF49">
    <property type="entry name" value="SUGAR TRANSPORTER"/>
    <property type="match status" value="1"/>
</dbReference>
<keyword evidence="8" id="KW-1185">Reference proteome</keyword>
<organism evidence="7 8">
    <name type="scientific">Morella rubra</name>
    <name type="common">Chinese bayberry</name>
    <dbReference type="NCBI Taxonomy" id="262757"/>
    <lineage>
        <taxon>Eukaryota</taxon>
        <taxon>Viridiplantae</taxon>
        <taxon>Streptophyta</taxon>
        <taxon>Embryophyta</taxon>
        <taxon>Tracheophyta</taxon>
        <taxon>Spermatophyta</taxon>
        <taxon>Magnoliopsida</taxon>
        <taxon>eudicotyledons</taxon>
        <taxon>Gunneridae</taxon>
        <taxon>Pentapetalae</taxon>
        <taxon>rosids</taxon>
        <taxon>fabids</taxon>
        <taxon>Fagales</taxon>
        <taxon>Myricaceae</taxon>
        <taxon>Morella</taxon>
    </lineage>
</organism>
<name>A0A6A1V7U4_9ROSI</name>
<evidence type="ECO:0000256" key="3">
    <source>
        <dbReference type="ARBA" id="ARBA00022692"/>
    </source>
</evidence>
<feature type="transmembrane region" description="Helical" evidence="6">
    <location>
        <begin position="12"/>
        <end position="34"/>
    </location>
</feature>
<dbReference type="InterPro" id="IPR036259">
    <property type="entry name" value="MFS_trans_sf"/>
</dbReference>
<evidence type="ECO:0000313" key="8">
    <source>
        <dbReference type="Proteomes" id="UP000516437"/>
    </source>
</evidence>
<dbReference type="AlphaFoldDB" id="A0A6A1V7U4"/>
<keyword evidence="5 6" id="KW-0472">Membrane</keyword>
<dbReference type="PANTHER" id="PTHR48020">
    <property type="entry name" value="PROTON MYO-INOSITOL COTRANSPORTER"/>
    <property type="match status" value="1"/>
</dbReference>
<dbReference type="Proteomes" id="UP000516437">
    <property type="component" value="Chromosome 7"/>
</dbReference>
<dbReference type="InterPro" id="IPR050814">
    <property type="entry name" value="Myo-inositol_Transporter"/>
</dbReference>
<evidence type="ECO:0000256" key="4">
    <source>
        <dbReference type="ARBA" id="ARBA00022989"/>
    </source>
</evidence>
<keyword evidence="3 6" id="KW-0812">Transmembrane</keyword>
<accession>A0A6A1V7U4</accession>
<dbReference type="Gene3D" id="1.20.1250.20">
    <property type="entry name" value="MFS general substrate transporter like domains"/>
    <property type="match status" value="1"/>
</dbReference>
<evidence type="ECO:0000256" key="2">
    <source>
        <dbReference type="ARBA" id="ARBA00022448"/>
    </source>
</evidence>
<dbReference type="Pfam" id="PF00083">
    <property type="entry name" value="Sugar_tr"/>
    <property type="match status" value="1"/>
</dbReference>
<dbReference type="EMBL" id="RXIC02000025">
    <property type="protein sequence ID" value="KAB1207240.1"/>
    <property type="molecule type" value="Genomic_DNA"/>
</dbReference>
<comment type="subcellular location">
    <subcellularLocation>
        <location evidence="1">Membrane</location>
    </subcellularLocation>
</comment>
<dbReference type="OrthoDB" id="4142200at2759"/>
<protein>
    <submittedName>
        <fullName evidence="7">Polyol transporter 5</fullName>
    </submittedName>
</protein>
<evidence type="ECO:0000256" key="6">
    <source>
        <dbReference type="SAM" id="Phobius"/>
    </source>
</evidence>
<dbReference type="SUPFAM" id="SSF103473">
    <property type="entry name" value="MFS general substrate transporter"/>
    <property type="match status" value="1"/>
</dbReference>
<proteinExistence type="predicted"/>
<evidence type="ECO:0000313" key="7">
    <source>
        <dbReference type="EMBL" id="KAB1207240.1"/>
    </source>
</evidence>
<sequence length="95" mass="10929">MTFLSLSKGITFGGAFFLYASIATVSWVFFYFMLPETQGRTLEDMEGIFGNLRWKCDQEQEQEQELEQEQEQGDYDETVMGKVRYSWGVGTNGKA</sequence>
<keyword evidence="2" id="KW-0813">Transport</keyword>
<dbReference type="GO" id="GO:0016020">
    <property type="term" value="C:membrane"/>
    <property type="evidence" value="ECO:0007669"/>
    <property type="project" value="UniProtKB-SubCell"/>
</dbReference>